<evidence type="ECO:0000256" key="1">
    <source>
        <dbReference type="SAM" id="SignalP"/>
    </source>
</evidence>
<keyword evidence="1" id="KW-0732">Signal</keyword>
<evidence type="ECO:0000313" key="2">
    <source>
        <dbReference type="EMBL" id="MCK2212357.1"/>
    </source>
</evidence>
<gene>
    <name evidence="2" type="ORF">MF672_000870</name>
</gene>
<keyword evidence="3" id="KW-1185">Reference proteome</keyword>
<comment type="caution">
    <text evidence="2">The sequence shown here is derived from an EMBL/GenBank/DDBJ whole genome shotgun (WGS) entry which is preliminary data.</text>
</comment>
<dbReference type="EMBL" id="JAKRKC020000001">
    <property type="protein sequence ID" value="MCK2212357.1"/>
    <property type="molecule type" value="Genomic_DNA"/>
</dbReference>
<accession>A0ABT0FJ86</accession>
<name>A0ABT0FJ86_9ACTN</name>
<protein>
    <recommendedName>
        <fullName evidence="4">Secreted protein</fullName>
    </recommendedName>
</protein>
<dbReference type="RefSeq" id="WP_242371534.1">
    <property type="nucleotide sequence ID" value="NZ_JAKRKC020000001.1"/>
</dbReference>
<sequence length="111" mass="11885">MNLLKKAMMSTSVLGAALCLTSVLGVPAAQAEVWACDATADPGLNMGEAVCYEGFGNYRVRVECNSAHWPYTRNIDGPVVYKSSDQLRGPSSVVWGEPNGCHVVRAWPVAL</sequence>
<evidence type="ECO:0000313" key="3">
    <source>
        <dbReference type="Proteomes" id="UP001317259"/>
    </source>
</evidence>
<feature type="chain" id="PRO_5045405205" description="Secreted protein" evidence="1">
    <location>
        <begin position="32"/>
        <end position="111"/>
    </location>
</feature>
<feature type="signal peptide" evidence="1">
    <location>
        <begin position="1"/>
        <end position="31"/>
    </location>
</feature>
<proteinExistence type="predicted"/>
<organism evidence="2 3">
    <name type="scientific">Actinomadura luzonensis</name>
    <dbReference type="NCBI Taxonomy" id="2805427"/>
    <lineage>
        <taxon>Bacteria</taxon>
        <taxon>Bacillati</taxon>
        <taxon>Actinomycetota</taxon>
        <taxon>Actinomycetes</taxon>
        <taxon>Streptosporangiales</taxon>
        <taxon>Thermomonosporaceae</taxon>
        <taxon>Actinomadura</taxon>
    </lineage>
</organism>
<evidence type="ECO:0008006" key="4">
    <source>
        <dbReference type="Google" id="ProtNLM"/>
    </source>
</evidence>
<reference evidence="2 3" key="1">
    <citation type="submission" date="2022-04" db="EMBL/GenBank/DDBJ databases">
        <title>Genome draft of Actinomadura sp. ATCC 31491.</title>
        <authorList>
            <person name="Shi X."/>
            <person name="Du Y."/>
        </authorList>
    </citation>
    <scope>NUCLEOTIDE SEQUENCE [LARGE SCALE GENOMIC DNA]</scope>
    <source>
        <strain evidence="2 3">ATCC 31491</strain>
    </source>
</reference>
<dbReference type="Proteomes" id="UP001317259">
    <property type="component" value="Unassembled WGS sequence"/>
</dbReference>